<organism evidence="10 11">
    <name type="scientific">Candidatus Avelusimicrobium gallicola</name>
    <dbReference type="NCBI Taxonomy" id="2562704"/>
    <lineage>
        <taxon>Bacteria</taxon>
        <taxon>Pseudomonadati</taxon>
        <taxon>Elusimicrobiota</taxon>
        <taxon>Elusimicrobia</taxon>
        <taxon>Elusimicrobiales</taxon>
        <taxon>Elusimicrobiaceae</taxon>
        <taxon>Candidatus Avelusimicrobium</taxon>
    </lineage>
</organism>
<dbReference type="InterPro" id="IPR006143">
    <property type="entry name" value="RND_pump_MFP"/>
</dbReference>
<evidence type="ECO:0000259" key="6">
    <source>
        <dbReference type="Pfam" id="PF25876"/>
    </source>
</evidence>
<feature type="compositionally biased region" description="Low complexity" evidence="4">
    <location>
        <begin position="433"/>
        <end position="503"/>
    </location>
</feature>
<feature type="coiled-coil region" evidence="3">
    <location>
        <begin position="96"/>
        <end position="130"/>
    </location>
</feature>
<keyword evidence="11" id="KW-1185">Reference proteome</keyword>
<dbReference type="FunFam" id="2.40.420.20:FF:000001">
    <property type="entry name" value="Efflux RND transporter periplasmic adaptor subunit"/>
    <property type="match status" value="1"/>
</dbReference>
<dbReference type="Pfam" id="PF25917">
    <property type="entry name" value="BSH_RND"/>
    <property type="match status" value="1"/>
</dbReference>
<dbReference type="Pfam" id="PF25967">
    <property type="entry name" value="RND-MFP_C"/>
    <property type="match status" value="1"/>
</dbReference>
<dbReference type="Gene3D" id="2.40.30.170">
    <property type="match status" value="1"/>
</dbReference>
<gene>
    <name evidence="10" type="ORF">B5F75_01680</name>
</gene>
<comment type="caution">
    <text evidence="10">The sequence shown here is derived from an EMBL/GenBank/DDBJ whole genome shotgun (WGS) entry which is preliminary data.</text>
</comment>
<dbReference type="GO" id="GO:0005886">
    <property type="term" value="C:plasma membrane"/>
    <property type="evidence" value="ECO:0007669"/>
    <property type="project" value="TreeGrafter"/>
</dbReference>
<evidence type="ECO:0000256" key="4">
    <source>
        <dbReference type="SAM" id="MobiDB-lite"/>
    </source>
</evidence>
<keyword evidence="5" id="KW-0732">Signal</keyword>
<dbReference type="InterPro" id="IPR058625">
    <property type="entry name" value="MdtA-like_BSH"/>
</dbReference>
<dbReference type="PANTHER" id="PTHR30158">
    <property type="entry name" value="ACRA/E-RELATED COMPONENT OF DRUG EFFLUX TRANSPORTER"/>
    <property type="match status" value="1"/>
</dbReference>
<feature type="region of interest" description="Disordered" evidence="4">
    <location>
        <begin position="411"/>
        <end position="503"/>
    </location>
</feature>
<dbReference type="Gene3D" id="2.40.50.100">
    <property type="match status" value="1"/>
</dbReference>
<evidence type="ECO:0000259" key="8">
    <source>
        <dbReference type="Pfam" id="PF25944"/>
    </source>
</evidence>
<dbReference type="NCBIfam" id="TIGR01730">
    <property type="entry name" value="RND_mfp"/>
    <property type="match status" value="1"/>
</dbReference>
<evidence type="ECO:0000256" key="1">
    <source>
        <dbReference type="ARBA" id="ARBA00004196"/>
    </source>
</evidence>
<accession>A0A1Y4DIL2</accession>
<proteinExistence type="inferred from homology"/>
<dbReference type="InterPro" id="IPR058624">
    <property type="entry name" value="MdtA-like_HH"/>
</dbReference>
<dbReference type="InterPro" id="IPR058626">
    <property type="entry name" value="MdtA-like_b-barrel"/>
</dbReference>
<dbReference type="Gene3D" id="2.40.420.20">
    <property type="match status" value="1"/>
</dbReference>
<dbReference type="Pfam" id="PF25876">
    <property type="entry name" value="HH_MFP_RND"/>
    <property type="match status" value="1"/>
</dbReference>
<feature type="signal peptide" evidence="5">
    <location>
        <begin position="1"/>
        <end position="27"/>
    </location>
</feature>
<dbReference type="Pfam" id="PF25944">
    <property type="entry name" value="Beta-barrel_RND"/>
    <property type="match status" value="1"/>
</dbReference>
<dbReference type="OrthoDB" id="9772050at2"/>
<evidence type="ECO:0000259" key="7">
    <source>
        <dbReference type="Pfam" id="PF25917"/>
    </source>
</evidence>
<dbReference type="Gene3D" id="1.10.287.470">
    <property type="entry name" value="Helix hairpin bin"/>
    <property type="match status" value="1"/>
</dbReference>
<feature type="domain" description="Multidrug resistance protein MdtA-like barrel-sandwich hybrid" evidence="7">
    <location>
        <begin position="64"/>
        <end position="198"/>
    </location>
</feature>
<name>A0A1Y4DIL2_9BACT</name>
<dbReference type="AlphaFoldDB" id="A0A1Y4DIL2"/>
<comment type="similarity">
    <text evidence="2">Belongs to the membrane fusion protein (MFP) (TC 8.A.1) family.</text>
</comment>
<evidence type="ECO:0000256" key="3">
    <source>
        <dbReference type="SAM" id="Coils"/>
    </source>
</evidence>
<evidence type="ECO:0000313" key="11">
    <source>
        <dbReference type="Proteomes" id="UP000196368"/>
    </source>
</evidence>
<protein>
    <submittedName>
        <fullName evidence="10">Uncharacterized protein</fullName>
    </submittedName>
</protein>
<feature type="chain" id="PRO_5012757032" evidence="5">
    <location>
        <begin position="28"/>
        <end position="503"/>
    </location>
</feature>
<dbReference type="GO" id="GO:0030313">
    <property type="term" value="C:cell envelope"/>
    <property type="evidence" value="ECO:0007669"/>
    <property type="project" value="UniProtKB-SubCell"/>
</dbReference>
<sequence>MNKKLFTPAVLAAVFVSVAFFCGCKKAENTASMPAPVVNAITVVQKDLPWDIEYPAQVAGSLEIQIRAQVGGILQARLYNEGEYVTAGTQLFQIDDKEYKVALEKAQGTLAQAKAEERRTQRTYARMKRLRADNAVSQQDYDNALSAYETAQANVKVAQAGVGEAEINLGYTKVTAPISGIAGKEAQSVGSLISPTGESGLLTNMVQINPLYVNFSMPSRQFEKLSAGFISGQIAIGTEDQQDKLNAAQYRKTAAADAPIYVEVLLNNGKVYPEKGKIVFFDSTENTQTSSLAMKAEVANPNNSRALMPGQFVRVKLVGATYKNAILIPSSAVLNTAQGMMTYVIDANNTVVARPIQAQLQEDMYIVTDGLKAGERIMNGGLVKVRPGQQVQVQMQNFDTQAPAEQEAALAQDGRSTAVLEEEIEASEASDTQALPQEQPAPAAENAAQPKVAQPAAQTAEQPAPAAAETAQPAANDTVPQPAASSEAASQTAPQPAESSDGK</sequence>
<comment type="subcellular location">
    <subcellularLocation>
        <location evidence="1">Cell envelope</location>
    </subcellularLocation>
</comment>
<keyword evidence="3" id="KW-0175">Coiled coil</keyword>
<evidence type="ECO:0000259" key="9">
    <source>
        <dbReference type="Pfam" id="PF25967"/>
    </source>
</evidence>
<dbReference type="Proteomes" id="UP000196368">
    <property type="component" value="Unassembled WGS sequence"/>
</dbReference>
<feature type="domain" description="Multidrug resistance protein MdtA-like alpha-helical hairpin" evidence="6">
    <location>
        <begin position="103"/>
        <end position="172"/>
    </location>
</feature>
<dbReference type="SUPFAM" id="SSF111369">
    <property type="entry name" value="HlyD-like secretion proteins"/>
    <property type="match status" value="1"/>
</dbReference>
<dbReference type="RefSeq" id="WP_087286963.1">
    <property type="nucleotide sequence ID" value="NZ_NFJD01000001.1"/>
</dbReference>
<evidence type="ECO:0000313" key="10">
    <source>
        <dbReference type="EMBL" id="OUO57509.1"/>
    </source>
</evidence>
<dbReference type="EMBL" id="NFJD01000001">
    <property type="protein sequence ID" value="OUO57509.1"/>
    <property type="molecule type" value="Genomic_DNA"/>
</dbReference>
<dbReference type="PROSITE" id="PS51257">
    <property type="entry name" value="PROKAR_LIPOPROTEIN"/>
    <property type="match status" value="1"/>
</dbReference>
<dbReference type="GO" id="GO:0046677">
    <property type="term" value="P:response to antibiotic"/>
    <property type="evidence" value="ECO:0007669"/>
    <property type="project" value="TreeGrafter"/>
</dbReference>
<evidence type="ECO:0000256" key="2">
    <source>
        <dbReference type="ARBA" id="ARBA00009477"/>
    </source>
</evidence>
<reference evidence="11" key="1">
    <citation type="submission" date="2017-04" db="EMBL/GenBank/DDBJ databases">
        <title>Function of individual gut microbiota members based on whole genome sequencing of pure cultures obtained from chicken caecum.</title>
        <authorList>
            <person name="Medvecky M."/>
            <person name="Cejkova D."/>
            <person name="Polansky O."/>
            <person name="Karasova D."/>
            <person name="Kubasova T."/>
            <person name="Cizek A."/>
            <person name="Rychlik I."/>
        </authorList>
    </citation>
    <scope>NUCLEOTIDE SEQUENCE [LARGE SCALE GENOMIC DNA]</scope>
    <source>
        <strain evidence="11">An273</strain>
    </source>
</reference>
<dbReference type="GO" id="GO:0022857">
    <property type="term" value="F:transmembrane transporter activity"/>
    <property type="evidence" value="ECO:0007669"/>
    <property type="project" value="InterPro"/>
</dbReference>
<dbReference type="InterPro" id="IPR058627">
    <property type="entry name" value="MdtA-like_C"/>
</dbReference>
<feature type="domain" description="Multidrug resistance protein MdtA-like C-terminal permuted SH3" evidence="9">
    <location>
        <begin position="324"/>
        <end position="382"/>
    </location>
</feature>
<feature type="domain" description="Multidrug resistance protein MdtA-like beta-barrel" evidence="8">
    <location>
        <begin position="210"/>
        <end position="317"/>
    </location>
</feature>
<evidence type="ECO:0000256" key="5">
    <source>
        <dbReference type="SAM" id="SignalP"/>
    </source>
</evidence>